<dbReference type="Gene3D" id="3.30.559.10">
    <property type="entry name" value="Chloramphenicol acetyltransferase-like domain"/>
    <property type="match status" value="2"/>
</dbReference>
<dbReference type="InterPro" id="IPR051504">
    <property type="entry name" value="Plant_metabolite_acyltrans"/>
</dbReference>
<dbReference type="OrthoDB" id="1862401at2759"/>
<keyword evidence="3" id="KW-1185">Reference proteome</keyword>
<dbReference type="AlphaFoldDB" id="A0A6J1DDI4"/>
<dbReference type="Pfam" id="PF02458">
    <property type="entry name" value="Transferase"/>
    <property type="match status" value="1"/>
</dbReference>
<gene>
    <name evidence="4" type="primary">LOC111019506</name>
</gene>
<dbReference type="InterPro" id="IPR023213">
    <property type="entry name" value="CAT-like_dom_sf"/>
</dbReference>
<reference evidence="4" key="1">
    <citation type="submission" date="2025-08" db="UniProtKB">
        <authorList>
            <consortium name="RefSeq"/>
        </authorList>
    </citation>
    <scope>IDENTIFICATION</scope>
    <source>
        <strain evidence="4">OHB3-1</strain>
    </source>
</reference>
<evidence type="ECO:0000256" key="1">
    <source>
        <dbReference type="ARBA" id="ARBA00022679"/>
    </source>
</evidence>
<evidence type="ECO:0000256" key="2">
    <source>
        <dbReference type="ARBA" id="ARBA00023315"/>
    </source>
</evidence>
<dbReference type="GO" id="GO:0016747">
    <property type="term" value="F:acyltransferase activity, transferring groups other than amino-acyl groups"/>
    <property type="evidence" value="ECO:0007669"/>
    <property type="project" value="UniProtKB-ARBA"/>
</dbReference>
<dbReference type="RefSeq" id="XP_022151599.1">
    <property type="nucleotide sequence ID" value="XM_022295907.1"/>
</dbReference>
<accession>A0A6J1DDI4</accession>
<keyword evidence="2" id="KW-0012">Acyltransferase</keyword>
<name>A0A6J1DDI4_MOMCH</name>
<protein>
    <submittedName>
        <fullName evidence="4">Phenolic glucoside malonyltransferase 1-like</fullName>
    </submittedName>
</protein>
<evidence type="ECO:0000313" key="4">
    <source>
        <dbReference type="RefSeq" id="XP_022151599.1"/>
    </source>
</evidence>
<dbReference type="KEGG" id="mcha:111019506"/>
<evidence type="ECO:0000313" key="3">
    <source>
        <dbReference type="Proteomes" id="UP000504603"/>
    </source>
</evidence>
<dbReference type="PANTHER" id="PTHR31625">
    <property type="match status" value="1"/>
</dbReference>
<organism evidence="3 4">
    <name type="scientific">Momordica charantia</name>
    <name type="common">Bitter gourd</name>
    <name type="synonym">Balsam pear</name>
    <dbReference type="NCBI Taxonomy" id="3673"/>
    <lineage>
        <taxon>Eukaryota</taxon>
        <taxon>Viridiplantae</taxon>
        <taxon>Streptophyta</taxon>
        <taxon>Embryophyta</taxon>
        <taxon>Tracheophyta</taxon>
        <taxon>Spermatophyta</taxon>
        <taxon>Magnoliopsida</taxon>
        <taxon>eudicotyledons</taxon>
        <taxon>Gunneridae</taxon>
        <taxon>Pentapetalae</taxon>
        <taxon>rosids</taxon>
        <taxon>fabids</taxon>
        <taxon>Cucurbitales</taxon>
        <taxon>Cucurbitaceae</taxon>
        <taxon>Momordiceae</taxon>
        <taxon>Momordica</taxon>
    </lineage>
</organism>
<dbReference type="Proteomes" id="UP000504603">
    <property type="component" value="Unplaced"/>
</dbReference>
<dbReference type="GeneID" id="111019506"/>
<sequence length="464" mass="51176">MAESKLTSLDDDLRSVKIIEICRVAPQQSEDSLAPSSFSLTFFDLLWLRFHPIQRLFFYELSSTYTSFLDAIVPKLKISLSLALRHYLPLAGNLVWPQNAAAPTVEFVEGDRVSFTVAESDTDFYHLSDNNFREVTEYHPLVPELPVFHDRAAVIAIQVTSLKKGGFSIGITNHHAVMDGRTVTSFVKTWARICNLGGSSPIPTVEAMPFYDRSVIDDAAGLSAVYANVWQNLEGSNNRSLNLKLPKTPPGLIRCSLELTPRNLQKLKQWVLKKRGNNDEHVSSFALATAYLCVCTAKSEGLRDGKFVFGFAADARTRLKPPVPSNYFGNCLVACFVFMERSEILGENGMVVASEAISEAIRNLGETALKGAENWCSLMAEIISDNSQSAGFISIAGSPRFGDYSANFGWGKPRKVEIASAESSLEFSFTDTPNGDGGIEIGVVRERDEMETFVTLFAQGFECL</sequence>
<keyword evidence="1" id="KW-0808">Transferase</keyword>
<proteinExistence type="predicted"/>
<dbReference type="SUPFAM" id="SSF52777">
    <property type="entry name" value="CoA-dependent acyltransferases"/>
    <property type="match status" value="1"/>
</dbReference>